<dbReference type="Pfam" id="PF00332">
    <property type="entry name" value="Glyco_hydro_17"/>
    <property type="match status" value="1"/>
</dbReference>
<evidence type="ECO:0000313" key="11">
    <source>
        <dbReference type="Proteomes" id="UP001234787"/>
    </source>
</evidence>
<comment type="catalytic activity">
    <reaction evidence="1">
        <text>Hydrolysis of (1-&gt;3)-beta-D-glucosidic linkages in (1-&gt;3)-beta-D-glucans.</text>
        <dbReference type="EC" id="3.2.1.39"/>
    </reaction>
</comment>
<evidence type="ECO:0000256" key="5">
    <source>
        <dbReference type="ARBA" id="ARBA00022801"/>
    </source>
</evidence>
<dbReference type="Gene3D" id="3.20.20.80">
    <property type="entry name" value="Glycosidases"/>
    <property type="match status" value="1"/>
</dbReference>
<evidence type="ECO:0000256" key="9">
    <source>
        <dbReference type="SAM" id="SignalP"/>
    </source>
</evidence>
<name>A0AAD3RRS5_CRYJA</name>
<dbReference type="SUPFAM" id="SSF51445">
    <property type="entry name" value="(Trans)glycosidases"/>
    <property type="match status" value="1"/>
</dbReference>
<sequence>MRICFCLCTCFGIKSVWGDTDPFLLSHAVGINYGRLADNLPPPSKAVELMKSINAGYVEIYDANPEVLKALANSSLPEVPGMASSTTTSDQWLRTNLLPYYPLTKISIIMVGNEILSNTQLQPYLVPAMQNMHTSLQKLNLDSSVKVTTSVAMDALSSSYPPSNGSFRPELAMSVIQPMLSFLSATDSYFFLDVYPFFAWNSDPANISLDYVLFGEITADVVQDGILSYSIMLDAQLDAAIAAMATLGYGEVKVVISETGWPTNGDSSGATVANAASYNTRLVSKFLSNSGSPRRPQTFFPTFIFALFNEGQKPGATIERNWGLFYADGTPVYDIDLSAGVIKTLEAWHRRRRLFLVNLFGRSFCAQPICFYYLFF</sequence>
<dbReference type="InterPro" id="IPR017853">
    <property type="entry name" value="GH"/>
</dbReference>
<dbReference type="InterPro" id="IPR000490">
    <property type="entry name" value="Glyco_hydro_17"/>
</dbReference>
<protein>
    <recommendedName>
        <fullName evidence="3">glucan endo-1,3-beta-D-glucosidase</fullName>
        <ecNumber evidence="3">3.2.1.39</ecNumber>
    </recommendedName>
</protein>
<keyword evidence="11" id="KW-1185">Reference proteome</keyword>
<dbReference type="InterPro" id="IPR044965">
    <property type="entry name" value="Glyco_hydro_17_plant"/>
</dbReference>
<evidence type="ECO:0000256" key="7">
    <source>
        <dbReference type="RuleBase" id="RU004335"/>
    </source>
</evidence>
<dbReference type="GO" id="GO:0042973">
    <property type="term" value="F:glucan endo-1,3-beta-D-glucosidase activity"/>
    <property type="evidence" value="ECO:0007669"/>
    <property type="project" value="UniProtKB-EC"/>
</dbReference>
<proteinExistence type="inferred from homology"/>
<evidence type="ECO:0000256" key="6">
    <source>
        <dbReference type="ARBA" id="ARBA00023295"/>
    </source>
</evidence>
<evidence type="ECO:0000313" key="10">
    <source>
        <dbReference type="EMBL" id="GLJ59003.1"/>
    </source>
</evidence>
<keyword evidence="6 8" id="KW-0326">Glycosidase</keyword>
<feature type="signal peptide" evidence="9">
    <location>
        <begin position="1"/>
        <end position="18"/>
    </location>
</feature>
<evidence type="ECO:0000256" key="3">
    <source>
        <dbReference type="ARBA" id="ARBA00012780"/>
    </source>
</evidence>
<dbReference type="PROSITE" id="PS00587">
    <property type="entry name" value="GLYCOSYL_HYDROL_F17"/>
    <property type="match status" value="1"/>
</dbReference>
<reference evidence="10" key="1">
    <citation type="submission" date="2022-12" db="EMBL/GenBank/DDBJ databases">
        <title>Chromosome-Level Genome Assembly of Japanese Cedar (Cryptomeriajaponica D. Don).</title>
        <authorList>
            <person name="Fujino T."/>
            <person name="Yamaguchi K."/>
            <person name="Yokoyama T."/>
            <person name="Hamanaka T."/>
            <person name="Harazono Y."/>
            <person name="Kamada H."/>
            <person name="Kobayashi W."/>
            <person name="Ujino-Ihara T."/>
            <person name="Uchiyama K."/>
            <person name="Matsumoto A."/>
            <person name="Izuno A."/>
            <person name="Tsumura Y."/>
            <person name="Toyoda A."/>
            <person name="Shigenobu S."/>
            <person name="Moriguchi Y."/>
            <person name="Ueno S."/>
            <person name="Kasahara M."/>
        </authorList>
    </citation>
    <scope>NUCLEOTIDE SEQUENCE</scope>
</reference>
<gene>
    <name evidence="10" type="ORF">SUGI_1488040</name>
</gene>
<organism evidence="10 11">
    <name type="scientific">Cryptomeria japonica</name>
    <name type="common">Japanese cedar</name>
    <name type="synonym">Cupressus japonica</name>
    <dbReference type="NCBI Taxonomy" id="3369"/>
    <lineage>
        <taxon>Eukaryota</taxon>
        <taxon>Viridiplantae</taxon>
        <taxon>Streptophyta</taxon>
        <taxon>Embryophyta</taxon>
        <taxon>Tracheophyta</taxon>
        <taxon>Spermatophyta</taxon>
        <taxon>Pinopsida</taxon>
        <taxon>Pinidae</taxon>
        <taxon>Conifers II</taxon>
        <taxon>Cupressales</taxon>
        <taxon>Cupressaceae</taxon>
        <taxon>Cryptomeria</taxon>
    </lineage>
</organism>
<evidence type="ECO:0000256" key="4">
    <source>
        <dbReference type="ARBA" id="ARBA00022729"/>
    </source>
</evidence>
<feature type="chain" id="PRO_5041929132" description="glucan endo-1,3-beta-D-glucosidase" evidence="9">
    <location>
        <begin position="19"/>
        <end position="376"/>
    </location>
</feature>
<evidence type="ECO:0000256" key="8">
    <source>
        <dbReference type="RuleBase" id="RU004336"/>
    </source>
</evidence>
<comment type="caution">
    <text evidence="10">The sequence shown here is derived from an EMBL/GenBank/DDBJ whole genome shotgun (WGS) entry which is preliminary data.</text>
</comment>
<accession>A0AAD3RRS5</accession>
<dbReference type="GO" id="GO:0005975">
    <property type="term" value="P:carbohydrate metabolic process"/>
    <property type="evidence" value="ECO:0007669"/>
    <property type="project" value="InterPro"/>
</dbReference>
<dbReference type="PANTHER" id="PTHR32227">
    <property type="entry name" value="GLUCAN ENDO-1,3-BETA-GLUCOSIDASE BG1-RELATED-RELATED"/>
    <property type="match status" value="1"/>
</dbReference>
<evidence type="ECO:0000256" key="2">
    <source>
        <dbReference type="ARBA" id="ARBA00008773"/>
    </source>
</evidence>
<evidence type="ECO:0000256" key="1">
    <source>
        <dbReference type="ARBA" id="ARBA00000382"/>
    </source>
</evidence>
<dbReference type="EC" id="3.2.1.39" evidence="3"/>
<dbReference type="FunFam" id="3.20.20.80:FF:000005">
    <property type="entry name" value="Glucan endo-1,3-beta-glucosidase 14"/>
    <property type="match status" value="1"/>
</dbReference>
<dbReference type="Proteomes" id="UP001234787">
    <property type="component" value="Unassembled WGS sequence"/>
</dbReference>
<keyword evidence="4 9" id="KW-0732">Signal</keyword>
<dbReference type="AlphaFoldDB" id="A0AAD3RRS5"/>
<dbReference type="EMBL" id="BSEH01000650">
    <property type="protein sequence ID" value="GLJ59003.1"/>
    <property type="molecule type" value="Genomic_DNA"/>
</dbReference>
<comment type="similarity">
    <text evidence="2 7">Belongs to the glycosyl hydrolase 17 family.</text>
</comment>
<keyword evidence="5 8" id="KW-0378">Hydrolase</keyword>